<keyword evidence="1" id="KW-0812">Transmembrane</keyword>
<feature type="chain" id="PRO_5046597514" description="IPTL-CTERM sorting domain-containing protein" evidence="2">
    <location>
        <begin position="34"/>
        <end position="228"/>
    </location>
</feature>
<reference evidence="4" key="1">
    <citation type="journal article" date="2019" name="Int. J. Syst. Evol. Microbiol.">
        <title>The Global Catalogue of Microorganisms (GCM) 10K type strain sequencing project: providing services to taxonomists for standard genome sequencing and annotation.</title>
        <authorList>
            <consortium name="The Broad Institute Genomics Platform"/>
            <consortium name="The Broad Institute Genome Sequencing Center for Infectious Disease"/>
            <person name="Wu L."/>
            <person name="Ma J."/>
        </authorList>
    </citation>
    <scope>NUCLEOTIDE SEQUENCE [LARGE SCALE GENOMIC DNA]</scope>
    <source>
        <strain evidence="4">LMG 29247</strain>
    </source>
</reference>
<name>A0ABW4KRA8_9BURK</name>
<keyword evidence="1" id="KW-0472">Membrane</keyword>
<keyword evidence="1" id="KW-1133">Transmembrane helix</keyword>
<evidence type="ECO:0000256" key="2">
    <source>
        <dbReference type="SAM" id="SignalP"/>
    </source>
</evidence>
<feature type="transmembrane region" description="Helical" evidence="1">
    <location>
        <begin position="205"/>
        <end position="222"/>
    </location>
</feature>
<dbReference type="Proteomes" id="UP001597304">
    <property type="component" value="Unassembled WGS sequence"/>
</dbReference>
<evidence type="ECO:0000313" key="4">
    <source>
        <dbReference type="Proteomes" id="UP001597304"/>
    </source>
</evidence>
<accession>A0ABW4KRA8</accession>
<dbReference type="EMBL" id="JBHUEJ010000015">
    <property type="protein sequence ID" value="MFD1710392.1"/>
    <property type="molecule type" value="Genomic_DNA"/>
</dbReference>
<sequence length="228" mass="23587">MTYRFSICHSRWSAWRRTGVLAAMALVHSIAMAQVAPVTLACPTPTSTGVTADLSTAGGVWEIQPPGGAWSSAAATGNPAWDTVAGATWIGNGASGVNGNYTFRRQIDASDPNVDLASLRVTYSYLADNRMESAALGAALPVTPVGFVGQPGSATNQTATLTPDANNFLTFVAYNSEGPVGIAANVTLTFDCRAVVPPAPVPVNAPWALGGLGSLMVLAAALRRRRRA</sequence>
<evidence type="ECO:0008006" key="5">
    <source>
        <dbReference type="Google" id="ProtNLM"/>
    </source>
</evidence>
<comment type="caution">
    <text evidence="3">The sequence shown here is derived from an EMBL/GenBank/DDBJ whole genome shotgun (WGS) entry which is preliminary data.</text>
</comment>
<proteinExistence type="predicted"/>
<keyword evidence="2" id="KW-0732">Signal</keyword>
<keyword evidence="4" id="KW-1185">Reference proteome</keyword>
<organism evidence="3 4">
    <name type="scientific">Ottowia flava</name>
    <dbReference type="NCBI Taxonomy" id="2675430"/>
    <lineage>
        <taxon>Bacteria</taxon>
        <taxon>Pseudomonadati</taxon>
        <taxon>Pseudomonadota</taxon>
        <taxon>Betaproteobacteria</taxon>
        <taxon>Burkholderiales</taxon>
        <taxon>Comamonadaceae</taxon>
        <taxon>Ottowia</taxon>
    </lineage>
</organism>
<evidence type="ECO:0000256" key="1">
    <source>
        <dbReference type="SAM" id="Phobius"/>
    </source>
</evidence>
<dbReference type="RefSeq" id="WP_147912132.1">
    <property type="nucleotide sequence ID" value="NZ_JBHUEJ010000015.1"/>
</dbReference>
<gene>
    <name evidence="3" type="ORF">ACFSF0_07225</name>
</gene>
<feature type="signal peptide" evidence="2">
    <location>
        <begin position="1"/>
        <end position="33"/>
    </location>
</feature>
<protein>
    <recommendedName>
        <fullName evidence="5">IPTL-CTERM sorting domain-containing protein</fullName>
    </recommendedName>
</protein>
<evidence type="ECO:0000313" key="3">
    <source>
        <dbReference type="EMBL" id="MFD1710392.1"/>
    </source>
</evidence>